<dbReference type="Proteomes" id="UP001056120">
    <property type="component" value="Linkage Group LG04"/>
</dbReference>
<reference evidence="1 2" key="2">
    <citation type="journal article" date="2022" name="Mol. Ecol. Resour.">
        <title>The genomes of chicory, endive, great burdock and yacon provide insights into Asteraceae paleo-polyploidization history and plant inulin production.</title>
        <authorList>
            <person name="Fan W."/>
            <person name="Wang S."/>
            <person name="Wang H."/>
            <person name="Wang A."/>
            <person name="Jiang F."/>
            <person name="Liu H."/>
            <person name="Zhao H."/>
            <person name="Xu D."/>
            <person name="Zhang Y."/>
        </authorList>
    </citation>
    <scope>NUCLEOTIDE SEQUENCE [LARGE SCALE GENOMIC DNA]</scope>
    <source>
        <strain evidence="2">cv. Yunnan</strain>
        <tissue evidence="1">Leaves</tissue>
    </source>
</reference>
<dbReference type="EMBL" id="CM042021">
    <property type="protein sequence ID" value="KAI3817408.1"/>
    <property type="molecule type" value="Genomic_DNA"/>
</dbReference>
<organism evidence="1 2">
    <name type="scientific">Smallanthus sonchifolius</name>
    <dbReference type="NCBI Taxonomy" id="185202"/>
    <lineage>
        <taxon>Eukaryota</taxon>
        <taxon>Viridiplantae</taxon>
        <taxon>Streptophyta</taxon>
        <taxon>Embryophyta</taxon>
        <taxon>Tracheophyta</taxon>
        <taxon>Spermatophyta</taxon>
        <taxon>Magnoliopsida</taxon>
        <taxon>eudicotyledons</taxon>
        <taxon>Gunneridae</taxon>
        <taxon>Pentapetalae</taxon>
        <taxon>asterids</taxon>
        <taxon>campanulids</taxon>
        <taxon>Asterales</taxon>
        <taxon>Asteraceae</taxon>
        <taxon>Asteroideae</taxon>
        <taxon>Heliantheae alliance</taxon>
        <taxon>Millerieae</taxon>
        <taxon>Smallanthus</taxon>
    </lineage>
</organism>
<keyword evidence="2" id="KW-1185">Reference proteome</keyword>
<evidence type="ECO:0000313" key="2">
    <source>
        <dbReference type="Proteomes" id="UP001056120"/>
    </source>
</evidence>
<evidence type="ECO:0000313" key="1">
    <source>
        <dbReference type="EMBL" id="KAI3817408.1"/>
    </source>
</evidence>
<name>A0ACB9JBT8_9ASTR</name>
<proteinExistence type="predicted"/>
<protein>
    <submittedName>
        <fullName evidence="1">Uncharacterized protein</fullName>
    </submittedName>
</protein>
<accession>A0ACB9JBT8</accession>
<sequence length="876" mass="99989">MESQLDYERGPGKNLKKWNEKEDEKLVAAMLDVLNSSSNYKSDNGFKPGFYNAVEQQLAILLPGAGIKAKPHIESRIKTMKSDWFAVHDMLAWNNTSGFGWDYNNDMLEAPQPVWQAYIQVHKNAAKWRGKKFPHYWDLCIVFGKDRANRRNAQTAADILSDIIKEEQEATGDGLDDIDVDQPLNSPSYVASREESSTQRKRKRRNSWDPLMNSLKESAKIIGAEIMGATNTFNRVFGTESNREELRNNLFAEMNKVESLTTRECDKVVCKFAQNEELIVIFYKVDEERKLGWVKNMLDVIYDDFWIIIFLFFFIAVTDFPICNPRVPVIQLHDWHDQTSLIVQMTIAISQGFACRSQLSFNLPLFNRVQKARQSFSVAAIESLAESLSVHKEDFRISPARDVKVGGNDDCKPHEWKKLCSKELGIKTSRITKPAKVVLNVLRKKGYEVYLVGGCVRDLVLKRTPKDFDILTSAELKEVMRAFPRCEIVGRRFPICHVHVDDAIVEVSSFSTSGRKFGRKSNSPMRKPSGCDECDFIRWRNCMQRDFTINGLMFDPFARIVYDYIGGMKDIQRAKVRCITPANTSFAEDCARILRGIRIAARLGFQFSRETSHFLKEFSDSLLRLDKGRIHMEMNYMLAYGSAEASLRLLWKFGLLEILLPIQASYLVSHGFRRHDKRSNMLLSLFASLDKLLAPDRPCHSCLWVSILAFHEALVDQPRDALVIAAFSIAVHSGGSLSEAVDIAKEISQPHETSFHEISQSSYAYSKDELMDEVIKLAESVKSALRRLTDENLVSQALIQYPQAPQSDMVFISWALSLKVCSMFDCVKRGKNRRFVTKRGGEIDYDSLALGRLDEVRDIFGRVVFDTVYPIKLATD</sequence>
<gene>
    <name evidence="1" type="ORF">L1987_11198</name>
</gene>
<comment type="caution">
    <text evidence="1">The sequence shown here is derived from an EMBL/GenBank/DDBJ whole genome shotgun (WGS) entry which is preliminary data.</text>
</comment>
<reference evidence="2" key="1">
    <citation type="journal article" date="2022" name="Mol. Ecol. Resour.">
        <title>The genomes of chicory, endive, great burdock and yacon provide insights into Asteraceae palaeo-polyploidization history and plant inulin production.</title>
        <authorList>
            <person name="Fan W."/>
            <person name="Wang S."/>
            <person name="Wang H."/>
            <person name="Wang A."/>
            <person name="Jiang F."/>
            <person name="Liu H."/>
            <person name="Zhao H."/>
            <person name="Xu D."/>
            <person name="Zhang Y."/>
        </authorList>
    </citation>
    <scope>NUCLEOTIDE SEQUENCE [LARGE SCALE GENOMIC DNA]</scope>
    <source>
        <strain evidence="2">cv. Yunnan</strain>
    </source>
</reference>